<evidence type="ECO:0000256" key="3">
    <source>
        <dbReference type="ARBA" id="ARBA00022475"/>
    </source>
</evidence>
<keyword evidence="2 7" id="KW-0813">Transport</keyword>
<dbReference type="PROSITE" id="PS50928">
    <property type="entry name" value="ABC_TM1"/>
    <property type="match status" value="1"/>
</dbReference>
<keyword evidence="5 7" id="KW-1133">Transmembrane helix</keyword>
<organism evidence="9 10">
    <name type="scientific">Actinocorallia aurantiaca</name>
    <dbReference type="NCBI Taxonomy" id="46204"/>
    <lineage>
        <taxon>Bacteria</taxon>
        <taxon>Bacillati</taxon>
        <taxon>Actinomycetota</taxon>
        <taxon>Actinomycetes</taxon>
        <taxon>Streptosporangiales</taxon>
        <taxon>Thermomonosporaceae</taxon>
        <taxon>Actinocorallia</taxon>
    </lineage>
</organism>
<name>A0ABP6H1V3_9ACTN</name>
<comment type="caution">
    <text evidence="9">The sequence shown here is derived from an EMBL/GenBank/DDBJ whole genome shotgun (WGS) entry which is preliminary data.</text>
</comment>
<evidence type="ECO:0000313" key="10">
    <source>
        <dbReference type="Proteomes" id="UP001501842"/>
    </source>
</evidence>
<dbReference type="EMBL" id="BAAATZ010000029">
    <property type="protein sequence ID" value="GAA2735451.1"/>
    <property type="molecule type" value="Genomic_DNA"/>
</dbReference>
<feature type="transmembrane region" description="Helical" evidence="7">
    <location>
        <begin position="20"/>
        <end position="47"/>
    </location>
</feature>
<evidence type="ECO:0000256" key="4">
    <source>
        <dbReference type="ARBA" id="ARBA00022692"/>
    </source>
</evidence>
<feature type="transmembrane region" description="Helical" evidence="7">
    <location>
        <begin position="250"/>
        <end position="272"/>
    </location>
</feature>
<dbReference type="PANTHER" id="PTHR43163">
    <property type="entry name" value="DIPEPTIDE TRANSPORT SYSTEM PERMEASE PROTEIN DPPB-RELATED"/>
    <property type="match status" value="1"/>
</dbReference>
<evidence type="ECO:0000256" key="2">
    <source>
        <dbReference type="ARBA" id="ARBA00022448"/>
    </source>
</evidence>
<feature type="transmembrane region" description="Helical" evidence="7">
    <location>
        <begin position="292"/>
        <end position="314"/>
    </location>
</feature>
<dbReference type="Pfam" id="PF00528">
    <property type="entry name" value="BPD_transp_1"/>
    <property type="match status" value="1"/>
</dbReference>
<evidence type="ECO:0000256" key="1">
    <source>
        <dbReference type="ARBA" id="ARBA00004651"/>
    </source>
</evidence>
<proteinExistence type="inferred from homology"/>
<sequence>MGEAGVKLPRRPIAGRWGRAVARTLLVWAARLAATVLGVLTLLFALLHLSGDPAATMVGPSGTAEDLERVREQLGLDRPFREQYLGFLGDVARLEFGSSSNTGEPALGIVLAHLPLTLQLVLLTLVSSLVVGVPLGVWAAARRGGVVGRVISAAAALGQAVPNFVLGLVLMLVFALWLGWLPAYGSGTPLHVVMPVLTLSLFTLARIVLLTRAGVLEALERDLCRTVRAKGGSFSRVLWRHALPNAFPPVLAFVITDTGYLLSGTVIVEQLYSYDGVGRQLVNAINEQDYPVIQATVFVVAVVVVLVSALGDVLGRLLDPRVGREVAG</sequence>
<evidence type="ECO:0000259" key="8">
    <source>
        <dbReference type="PROSITE" id="PS50928"/>
    </source>
</evidence>
<dbReference type="RefSeq" id="WP_344455414.1">
    <property type="nucleotide sequence ID" value="NZ_BAAATZ010000029.1"/>
</dbReference>
<dbReference type="Gene3D" id="1.10.3720.10">
    <property type="entry name" value="MetI-like"/>
    <property type="match status" value="1"/>
</dbReference>
<dbReference type="InterPro" id="IPR045621">
    <property type="entry name" value="BPD_transp_1_N"/>
</dbReference>
<accession>A0ABP6H1V3</accession>
<gene>
    <name evidence="9" type="ORF">GCM10010439_60290</name>
</gene>
<keyword evidence="10" id="KW-1185">Reference proteome</keyword>
<feature type="transmembrane region" description="Helical" evidence="7">
    <location>
        <begin position="153"/>
        <end position="180"/>
    </location>
</feature>
<evidence type="ECO:0000256" key="7">
    <source>
        <dbReference type="RuleBase" id="RU363032"/>
    </source>
</evidence>
<evidence type="ECO:0000256" key="6">
    <source>
        <dbReference type="ARBA" id="ARBA00023136"/>
    </source>
</evidence>
<comment type="subcellular location">
    <subcellularLocation>
        <location evidence="1 7">Cell membrane</location>
        <topology evidence="1 7">Multi-pass membrane protein</topology>
    </subcellularLocation>
</comment>
<dbReference type="PANTHER" id="PTHR43163:SF6">
    <property type="entry name" value="DIPEPTIDE TRANSPORT SYSTEM PERMEASE PROTEIN DPPB-RELATED"/>
    <property type="match status" value="1"/>
</dbReference>
<protein>
    <submittedName>
        <fullName evidence="9">ABC transporter permease</fullName>
    </submittedName>
</protein>
<feature type="transmembrane region" description="Helical" evidence="7">
    <location>
        <begin position="120"/>
        <end position="141"/>
    </location>
</feature>
<feature type="domain" description="ABC transmembrane type-1" evidence="8">
    <location>
        <begin position="114"/>
        <end position="311"/>
    </location>
</feature>
<evidence type="ECO:0000313" key="9">
    <source>
        <dbReference type="EMBL" id="GAA2735451.1"/>
    </source>
</evidence>
<comment type="similarity">
    <text evidence="7">Belongs to the binding-protein-dependent transport system permease family.</text>
</comment>
<dbReference type="Pfam" id="PF19300">
    <property type="entry name" value="BPD_transp_1_N"/>
    <property type="match status" value="1"/>
</dbReference>
<dbReference type="InterPro" id="IPR035906">
    <property type="entry name" value="MetI-like_sf"/>
</dbReference>
<dbReference type="Proteomes" id="UP001501842">
    <property type="component" value="Unassembled WGS sequence"/>
</dbReference>
<dbReference type="CDD" id="cd06261">
    <property type="entry name" value="TM_PBP2"/>
    <property type="match status" value="1"/>
</dbReference>
<keyword evidence="4 7" id="KW-0812">Transmembrane</keyword>
<dbReference type="SUPFAM" id="SSF161098">
    <property type="entry name" value="MetI-like"/>
    <property type="match status" value="1"/>
</dbReference>
<keyword evidence="6 7" id="KW-0472">Membrane</keyword>
<keyword evidence="3" id="KW-1003">Cell membrane</keyword>
<reference evidence="10" key="1">
    <citation type="journal article" date="2019" name="Int. J. Syst. Evol. Microbiol.">
        <title>The Global Catalogue of Microorganisms (GCM) 10K type strain sequencing project: providing services to taxonomists for standard genome sequencing and annotation.</title>
        <authorList>
            <consortium name="The Broad Institute Genomics Platform"/>
            <consortium name="The Broad Institute Genome Sequencing Center for Infectious Disease"/>
            <person name="Wu L."/>
            <person name="Ma J."/>
        </authorList>
    </citation>
    <scope>NUCLEOTIDE SEQUENCE [LARGE SCALE GENOMIC DNA]</scope>
    <source>
        <strain evidence="10">JCM 8201</strain>
    </source>
</reference>
<dbReference type="InterPro" id="IPR000515">
    <property type="entry name" value="MetI-like"/>
</dbReference>
<evidence type="ECO:0000256" key="5">
    <source>
        <dbReference type="ARBA" id="ARBA00022989"/>
    </source>
</evidence>
<feature type="transmembrane region" description="Helical" evidence="7">
    <location>
        <begin position="192"/>
        <end position="211"/>
    </location>
</feature>